<evidence type="ECO:0000313" key="5">
    <source>
        <dbReference type="EMBL" id="HIX56621.1"/>
    </source>
</evidence>
<dbReference type="SUPFAM" id="SSF50249">
    <property type="entry name" value="Nucleic acid-binding proteins"/>
    <property type="match status" value="1"/>
</dbReference>
<dbReference type="AlphaFoldDB" id="A0A9D2B152"/>
<dbReference type="PANTHER" id="PTHR10302">
    <property type="entry name" value="SINGLE-STRANDED DNA-BINDING PROTEIN"/>
    <property type="match status" value="1"/>
</dbReference>
<comment type="subunit">
    <text evidence="2">Homotetramer.</text>
</comment>
<feature type="compositionally biased region" description="Polar residues" evidence="4">
    <location>
        <begin position="269"/>
        <end position="280"/>
    </location>
</feature>
<accession>A0A9D2B152</accession>
<feature type="short sequence motif" description="Important for interaction with partner proteins" evidence="2">
    <location>
        <begin position="316"/>
        <end position="321"/>
    </location>
</feature>
<comment type="function">
    <text evidence="2">Plays an important role in DNA replication, recombination and repair. Binds to ssDNA and to an array of partner proteins to recruit them to their sites of action during DNA metabolism.</text>
</comment>
<reference evidence="5" key="1">
    <citation type="journal article" date="2021" name="PeerJ">
        <title>Extensive microbial diversity within the chicken gut microbiome revealed by metagenomics and culture.</title>
        <authorList>
            <person name="Gilroy R."/>
            <person name="Ravi A."/>
            <person name="Getino M."/>
            <person name="Pursley I."/>
            <person name="Horton D.L."/>
            <person name="Alikhan N.F."/>
            <person name="Baker D."/>
            <person name="Gharbi K."/>
            <person name="Hall N."/>
            <person name="Watson M."/>
            <person name="Adriaenssens E.M."/>
            <person name="Foster-Nyarko E."/>
            <person name="Jarju S."/>
            <person name="Secka A."/>
            <person name="Antonio M."/>
            <person name="Oren A."/>
            <person name="Chaudhuri R.R."/>
            <person name="La Ragione R."/>
            <person name="Hildebrand F."/>
            <person name="Pallen M.J."/>
        </authorList>
    </citation>
    <scope>NUCLEOTIDE SEQUENCE</scope>
    <source>
        <strain evidence="5">USASDec5-558</strain>
    </source>
</reference>
<sequence length="321" mass="33943">MALAGGDSGALQVDFLMPRSLNKVLLIGYIADEPTVRDFPNGNKVARATLVTNEFARNPETGGSDEQPEWHRLTFWGNLANTVEGYVHKGTRLYAEGRLKTRNYVDREGIKRYATEIVCDNMIMLDSRRGDGSYQSNNNFNGNAGGMGEGYTPINQANTGRANNFGPANNNGNGGNFGAAPMPTNFNGQRNGSSYSGQNGAPSQGSNFNMAPSMPQPQMPPSMPQPQMPQQPQRGYQSNAAMNVNNFGGNHGNFGAPNSGMPAPAPAQGMQSQPAPSANNFGGAPVNNFGQQPKAPSPAAGQNFTVPTGPAGNNGDDDIPF</sequence>
<reference evidence="5" key="2">
    <citation type="submission" date="2021-04" db="EMBL/GenBank/DDBJ databases">
        <authorList>
            <person name="Gilroy R."/>
        </authorList>
    </citation>
    <scope>NUCLEOTIDE SEQUENCE</scope>
    <source>
        <strain evidence="5">USASDec5-558</strain>
    </source>
</reference>
<comment type="caution">
    <text evidence="2">Lacks conserved residue(s) required for the propagation of feature annotation.</text>
</comment>
<evidence type="ECO:0000313" key="6">
    <source>
        <dbReference type="Proteomes" id="UP000886829"/>
    </source>
</evidence>
<dbReference type="GO" id="GO:0006260">
    <property type="term" value="P:DNA replication"/>
    <property type="evidence" value="ECO:0007669"/>
    <property type="project" value="UniProtKB-UniRule"/>
</dbReference>
<keyword evidence="1 2" id="KW-0238">DNA-binding</keyword>
<dbReference type="Proteomes" id="UP000886829">
    <property type="component" value="Unassembled WGS sequence"/>
</dbReference>
<dbReference type="EMBL" id="DXEV01000082">
    <property type="protein sequence ID" value="HIX56621.1"/>
    <property type="molecule type" value="Genomic_DNA"/>
</dbReference>
<comment type="caution">
    <text evidence="5">The sequence shown here is derived from an EMBL/GenBank/DDBJ whole genome shotgun (WGS) entry which is preliminary data.</text>
</comment>
<dbReference type="InterPro" id="IPR011344">
    <property type="entry name" value="ssDNA-bd"/>
</dbReference>
<feature type="region of interest" description="Disordered" evidence="4">
    <location>
        <begin position="165"/>
        <end position="321"/>
    </location>
</feature>
<gene>
    <name evidence="5" type="ORF">H9850_04015</name>
</gene>
<evidence type="ECO:0000256" key="2">
    <source>
        <dbReference type="HAMAP-Rule" id="MF_00984"/>
    </source>
</evidence>
<keyword evidence="2" id="KW-0235">DNA replication</keyword>
<dbReference type="CDD" id="cd04496">
    <property type="entry name" value="SSB_OBF"/>
    <property type="match status" value="1"/>
</dbReference>
<keyword evidence="2" id="KW-0233">DNA recombination</keyword>
<dbReference type="GO" id="GO:0009295">
    <property type="term" value="C:nucleoid"/>
    <property type="evidence" value="ECO:0007669"/>
    <property type="project" value="TreeGrafter"/>
</dbReference>
<dbReference type="Pfam" id="PF00436">
    <property type="entry name" value="SSB"/>
    <property type="match status" value="1"/>
</dbReference>
<feature type="compositionally biased region" description="Polar residues" evidence="4">
    <location>
        <begin position="184"/>
        <end position="210"/>
    </location>
</feature>
<dbReference type="GO" id="GO:0006310">
    <property type="term" value="P:DNA recombination"/>
    <property type="evidence" value="ECO:0007669"/>
    <property type="project" value="UniProtKB-UniRule"/>
</dbReference>
<keyword evidence="2" id="KW-0227">DNA damage</keyword>
<name>A0A9D2B152_9GAMM</name>
<dbReference type="Gene3D" id="2.40.50.140">
    <property type="entry name" value="Nucleic acid-binding proteins"/>
    <property type="match status" value="1"/>
</dbReference>
<dbReference type="GO" id="GO:0006281">
    <property type="term" value="P:DNA repair"/>
    <property type="evidence" value="ECO:0007669"/>
    <property type="project" value="UniProtKB-UniRule"/>
</dbReference>
<feature type="compositionally biased region" description="Polar residues" evidence="4">
    <location>
        <begin position="234"/>
        <end position="244"/>
    </location>
</feature>
<dbReference type="NCBIfam" id="TIGR00621">
    <property type="entry name" value="ssb"/>
    <property type="match status" value="1"/>
</dbReference>
<dbReference type="PANTHER" id="PTHR10302:SF0">
    <property type="entry name" value="SINGLE-STRANDED DNA-BINDING PROTEIN, MITOCHONDRIAL"/>
    <property type="match status" value="1"/>
</dbReference>
<keyword evidence="2" id="KW-0234">DNA repair</keyword>
<dbReference type="HAMAP" id="MF_00984">
    <property type="entry name" value="SSB"/>
    <property type="match status" value="1"/>
</dbReference>
<dbReference type="GO" id="GO:0003697">
    <property type="term" value="F:single-stranded DNA binding"/>
    <property type="evidence" value="ECO:0007669"/>
    <property type="project" value="UniProtKB-UniRule"/>
</dbReference>
<feature type="compositionally biased region" description="Pro residues" evidence="4">
    <location>
        <begin position="214"/>
        <end position="229"/>
    </location>
</feature>
<organism evidence="5 6">
    <name type="scientific">Candidatus Anaerobiospirillum pullistercoris</name>
    <dbReference type="NCBI Taxonomy" id="2838452"/>
    <lineage>
        <taxon>Bacteria</taxon>
        <taxon>Pseudomonadati</taxon>
        <taxon>Pseudomonadota</taxon>
        <taxon>Gammaproteobacteria</taxon>
        <taxon>Aeromonadales</taxon>
        <taxon>Succinivibrionaceae</taxon>
        <taxon>Anaerobiospirillum</taxon>
    </lineage>
</organism>
<protein>
    <recommendedName>
        <fullName evidence="2 3">Single-stranded DNA-binding protein</fullName>
        <shortName evidence="2">SSB</shortName>
    </recommendedName>
</protein>
<evidence type="ECO:0000256" key="4">
    <source>
        <dbReference type="SAM" id="MobiDB-lite"/>
    </source>
</evidence>
<evidence type="ECO:0000256" key="1">
    <source>
        <dbReference type="ARBA" id="ARBA00023125"/>
    </source>
</evidence>
<dbReference type="PROSITE" id="PS50935">
    <property type="entry name" value="SSB"/>
    <property type="match status" value="1"/>
</dbReference>
<proteinExistence type="inferred from homology"/>
<dbReference type="InterPro" id="IPR000424">
    <property type="entry name" value="Primosome_PriB/ssb"/>
</dbReference>
<evidence type="ECO:0000256" key="3">
    <source>
        <dbReference type="RuleBase" id="RU000524"/>
    </source>
</evidence>
<dbReference type="InterPro" id="IPR012340">
    <property type="entry name" value="NA-bd_OB-fold"/>
</dbReference>